<accession>A0A1Q5P2D2</accession>
<evidence type="ECO:0000256" key="1">
    <source>
        <dbReference type="SAM" id="SignalP"/>
    </source>
</evidence>
<dbReference type="SUPFAM" id="SSF49299">
    <property type="entry name" value="PKD domain"/>
    <property type="match status" value="1"/>
</dbReference>
<dbReference type="OrthoDB" id="2679563at2"/>
<gene>
    <name evidence="3" type="ORF">BLL40_10575</name>
</gene>
<keyword evidence="1" id="KW-0732">Signal</keyword>
<keyword evidence="4" id="KW-1185">Reference proteome</keyword>
<dbReference type="RefSeq" id="WP_073711868.1">
    <property type="nucleotide sequence ID" value="NZ_MRWQ01000008.1"/>
</dbReference>
<dbReference type="EMBL" id="MRWQ01000008">
    <property type="protein sequence ID" value="OKL36333.1"/>
    <property type="molecule type" value="Genomic_DNA"/>
</dbReference>
<dbReference type="Proteomes" id="UP000186524">
    <property type="component" value="Unassembled WGS sequence"/>
</dbReference>
<dbReference type="PROSITE" id="PS51257">
    <property type="entry name" value="PROKAR_LIPOPROTEIN"/>
    <property type="match status" value="1"/>
</dbReference>
<reference evidence="3 4" key="1">
    <citation type="submission" date="2016-12" db="EMBL/GenBank/DDBJ databases">
        <title>Domibacillus sp. SAOS 44 whole genome sequencing.</title>
        <authorList>
            <person name="Verma A."/>
            <person name="Krishnamurthi S."/>
        </authorList>
    </citation>
    <scope>NUCLEOTIDE SEQUENCE [LARGE SCALE GENOMIC DNA]</scope>
    <source>
        <strain evidence="3 4">SAOS 44</strain>
    </source>
</reference>
<dbReference type="CDD" id="cd00146">
    <property type="entry name" value="PKD"/>
    <property type="match status" value="1"/>
</dbReference>
<protein>
    <recommendedName>
        <fullName evidence="2">YtkA-like domain-containing protein</fullName>
    </recommendedName>
</protein>
<dbReference type="Pfam" id="PF13115">
    <property type="entry name" value="YtkA"/>
    <property type="match status" value="2"/>
</dbReference>
<feature type="domain" description="YtkA-like" evidence="2">
    <location>
        <begin position="152"/>
        <end position="230"/>
    </location>
</feature>
<organism evidence="3 4">
    <name type="scientific">Domibacillus mangrovi</name>
    <dbReference type="NCBI Taxonomy" id="1714354"/>
    <lineage>
        <taxon>Bacteria</taxon>
        <taxon>Bacillati</taxon>
        <taxon>Bacillota</taxon>
        <taxon>Bacilli</taxon>
        <taxon>Bacillales</taxon>
        <taxon>Bacillaceae</taxon>
        <taxon>Domibacillus</taxon>
    </lineage>
</organism>
<evidence type="ECO:0000259" key="2">
    <source>
        <dbReference type="Pfam" id="PF13115"/>
    </source>
</evidence>
<dbReference type="STRING" id="1714354.BLL40_10575"/>
<feature type="signal peptide" evidence="1">
    <location>
        <begin position="1"/>
        <end position="18"/>
    </location>
</feature>
<name>A0A1Q5P2D2_9BACI</name>
<dbReference type="AlphaFoldDB" id="A0A1Q5P2D2"/>
<feature type="chain" id="PRO_5039365685" description="YtkA-like domain-containing protein" evidence="1">
    <location>
        <begin position="19"/>
        <end position="249"/>
    </location>
</feature>
<dbReference type="InterPro" id="IPR035986">
    <property type="entry name" value="PKD_dom_sf"/>
</dbReference>
<comment type="caution">
    <text evidence="3">The sequence shown here is derived from an EMBL/GenBank/DDBJ whole genome shotgun (WGS) entry which is preliminary data.</text>
</comment>
<evidence type="ECO:0000313" key="4">
    <source>
        <dbReference type="Proteomes" id="UP000186524"/>
    </source>
</evidence>
<evidence type="ECO:0000313" key="3">
    <source>
        <dbReference type="EMBL" id="OKL36333.1"/>
    </source>
</evidence>
<feature type="domain" description="YtkA-like" evidence="2">
    <location>
        <begin position="34"/>
        <end position="115"/>
    </location>
</feature>
<proteinExistence type="predicted"/>
<sequence>MQKKYWMFILGLVMAVLAACNGGEEEKVKEPEVPQALEVQLDVPDVADVNGKVAMKAVVTQGSEKVADADEVEFEVWEDGAKDESKMIKAENKNDGTYEAETTFDHDGVFTVQVHVTARGLHTMPKTSVTVGMGAVHEEAAHEHGHGESKTGFSMHFMKPNDVGTEKETNLTAHLENENMPLEKAQVRYEIWNNSNAEKHEWADAKETSPGEYTAAYTFPEAGTFTVKVHVENDVGLHEHEEHQVEVKK</sequence>
<dbReference type="InterPro" id="IPR032693">
    <property type="entry name" value="YtkA-like_dom"/>
</dbReference>